<feature type="domain" description="Histidine kinase" evidence="12">
    <location>
        <begin position="274"/>
        <end position="496"/>
    </location>
</feature>
<dbReference type="InterPro" id="IPR003660">
    <property type="entry name" value="HAMP_dom"/>
</dbReference>
<dbReference type="SMART" id="SM00387">
    <property type="entry name" value="HATPase_c"/>
    <property type="match status" value="1"/>
</dbReference>
<reference evidence="14 15" key="1">
    <citation type="submission" date="2019-03" db="EMBL/GenBank/DDBJ databases">
        <title>Genomic Encyclopedia of Type Strains, Phase IV (KMG-IV): sequencing the most valuable type-strain genomes for metagenomic binning, comparative biology and taxonomic classification.</title>
        <authorList>
            <person name="Goeker M."/>
        </authorList>
    </citation>
    <scope>NUCLEOTIDE SEQUENCE [LARGE SCALE GENOMIC DNA]</scope>
    <source>
        <strain evidence="14 15">DSM 19605</strain>
    </source>
</reference>
<gene>
    <name evidence="14" type="ORF">DFR43_103154</name>
</gene>
<dbReference type="InterPro" id="IPR013727">
    <property type="entry name" value="2CSK_N"/>
</dbReference>
<keyword evidence="10 11" id="KW-0472">Membrane</keyword>
<dbReference type="EC" id="2.7.13.3" evidence="3"/>
<evidence type="ECO:0000256" key="5">
    <source>
        <dbReference type="ARBA" id="ARBA00022679"/>
    </source>
</evidence>
<dbReference type="PRINTS" id="PR00344">
    <property type="entry name" value="BCTRLSENSOR"/>
</dbReference>
<keyword evidence="8 11" id="KW-1133">Transmembrane helix</keyword>
<dbReference type="InterPro" id="IPR036890">
    <property type="entry name" value="HATPase_C_sf"/>
</dbReference>
<keyword evidence="4" id="KW-0597">Phosphoprotein</keyword>
<accession>A0A4R6UCI4</accession>
<dbReference type="PANTHER" id="PTHR45436">
    <property type="entry name" value="SENSOR HISTIDINE KINASE YKOH"/>
    <property type="match status" value="1"/>
</dbReference>
<feature type="domain" description="HAMP" evidence="13">
    <location>
        <begin position="214"/>
        <end position="266"/>
    </location>
</feature>
<keyword evidence="9" id="KW-0902">Two-component regulatory system</keyword>
<evidence type="ECO:0000259" key="13">
    <source>
        <dbReference type="PROSITE" id="PS50885"/>
    </source>
</evidence>
<comment type="catalytic activity">
    <reaction evidence="1">
        <text>ATP + protein L-histidine = ADP + protein N-phospho-L-histidine.</text>
        <dbReference type="EC" id="2.7.13.3"/>
    </reaction>
</comment>
<dbReference type="Pfam" id="PF08521">
    <property type="entry name" value="2CSK_N"/>
    <property type="match status" value="1"/>
</dbReference>
<dbReference type="SUPFAM" id="SSF47384">
    <property type="entry name" value="Homodimeric domain of signal transducing histidine kinase"/>
    <property type="match status" value="1"/>
</dbReference>
<evidence type="ECO:0000313" key="14">
    <source>
        <dbReference type="EMBL" id="TDQ44410.1"/>
    </source>
</evidence>
<dbReference type="Gene3D" id="3.30.565.10">
    <property type="entry name" value="Histidine kinase-like ATPase, C-terminal domain"/>
    <property type="match status" value="1"/>
</dbReference>
<dbReference type="PANTHER" id="PTHR45436:SF15">
    <property type="entry name" value="SENSOR HISTIDINE KINASE CUSS"/>
    <property type="match status" value="1"/>
</dbReference>
<dbReference type="InterPro" id="IPR003594">
    <property type="entry name" value="HATPase_dom"/>
</dbReference>
<dbReference type="Gene3D" id="1.10.287.130">
    <property type="match status" value="1"/>
</dbReference>
<evidence type="ECO:0000256" key="2">
    <source>
        <dbReference type="ARBA" id="ARBA00004141"/>
    </source>
</evidence>
<protein>
    <recommendedName>
        <fullName evidence="3">histidine kinase</fullName>
        <ecNumber evidence="3">2.7.13.3</ecNumber>
    </recommendedName>
</protein>
<evidence type="ECO:0000256" key="6">
    <source>
        <dbReference type="ARBA" id="ARBA00022692"/>
    </source>
</evidence>
<dbReference type="SMART" id="SM00388">
    <property type="entry name" value="HisKA"/>
    <property type="match status" value="1"/>
</dbReference>
<sequence length="505" mass="55766">MKKSLADASPLDAQPEPADPPLSFGLFQREQRSLFGEILDWMLTPLLLLWPLSLALTWFVAQGIASKPYDRALEFNLQALTQFVVVRDGQVQFNLTNQARDLLRADDTDLVFYQVRDADGRLISGDPDFPAPSHEGPVQPGEVYLRDDVVRDENVRVAYTWIVRGPDRDQRVLMQMAETRGKRSKLATEIIKGVMVPQFIILPLAVLLVWLALVRGIRPLNDLEQRIRARKPDDLSPIDNEHVPQEVAPLVSSINDLLQRLKTSVTNQKRFLADAAHQLKTPLAGLRMQAEMAQNASGEDIHRSLQQIAKSSMRATHTVNQLLALARAETSGRSLPSVPVDLAEAVTDVIQDSIPRALDKQIDLGYEGPEHTPPGCTLMGNPTLVRELVRNLVDNAINYTPTGGVVTVRLLVDRFSGVQVLQVEDDGPGIPEPERALVLEPFYRALGTNVDGSGLGLAIVQEIARQHGATLHFEDTHPGRAQRRGLRVIVRFAQPAQAPAGQAGL</sequence>
<evidence type="ECO:0000256" key="8">
    <source>
        <dbReference type="ARBA" id="ARBA00022989"/>
    </source>
</evidence>
<feature type="transmembrane region" description="Helical" evidence="11">
    <location>
        <begin position="190"/>
        <end position="213"/>
    </location>
</feature>
<dbReference type="InterPro" id="IPR003661">
    <property type="entry name" value="HisK_dim/P_dom"/>
</dbReference>
<feature type="transmembrane region" description="Helical" evidence="11">
    <location>
        <begin position="41"/>
        <end position="61"/>
    </location>
</feature>
<evidence type="ECO:0000256" key="10">
    <source>
        <dbReference type="ARBA" id="ARBA00023136"/>
    </source>
</evidence>
<name>A0A4R6UCI4_9BURK</name>
<dbReference type="SUPFAM" id="SSF55874">
    <property type="entry name" value="ATPase domain of HSP90 chaperone/DNA topoisomerase II/histidine kinase"/>
    <property type="match status" value="1"/>
</dbReference>
<proteinExistence type="predicted"/>
<dbReference type="InterPro" id="IPR036097">
    <property type="entry name" value="HisK_dim/P_sf"/>
</dbReference>
<evidence type="ECO:0000313" key="15">
    <source>
        <dbReference type="Proteomes" id="UP000295510"/>
    </source>
</evidence>
<dbReference type="InterPro" id="IPR005467">
    <property type="entry name" value="His_kinase_dom"/>
</dbReference>
<evidence type="ECO:0000256" key="11">
    <source>
        <dbReference type="SAM" id="Phobius"/>
    </source>
</evidence>
<evidence type="ECO:0000256" key="3">
    <source>
        <dbReference type="ARBA" id="ARBA00012438"/>
    </source>
</evidence>
<keyword evidence="7 14" id="KW-0418">Kinase</keyword>
<dbReference type="Pfam" id="PF00512">
    <property type="entry name" value="HisKA"/>
    <property type="match status" value="1"/>
</dbReference>
<comment type="caution">
    <text evidence="14">The sequence shown here is derived from an EMBL/GenBank/DDBJ whole genome shotgun (WGS) entry which is preliminary data.</text>
</comment>
<evidence type="ECO:0000259" key="12">
    <source>
        <dbReference type="PROSITE" id="PS50109"/>
    </source>
</evidence>
<dbReference type="PROSITE" id="PS50885">
    <property type="entry name" value="HAMP"/>
    <property type="match status" value="1"/>
</dbReference>
<dbReference type="AlphaFoldDB" id="A0A4R6UCI4"/>
<dbReference type="PROSITE" id="PS50109">
    <property type="entry name" value="HIS_KIN"/>
    <property type="match status" value="1"/>
</dbReference>
<dbReference type="InterPro" id="IPR004358">
    <property type="entry name" value="Sig_transdc_His_kin-like_C"/>
</dbReference>
<dbReference type="Pfam" id="PF02518">
    <property type="entry name" value="HATPase_c"/>
    <property type="match status" value="1"/>
</dbReference>
<keyword evidence="6 11" id="KW-0812">Transmembrane</keyword>
<keyword evidence="15" id="KW-1185">Reference proteome</keyword>
<evidence type="ECO:0000256" key="7">
    <source>
        <dbReference type="ARBA" id="ARBA00022777"/>
    </source>
</evidence>
<dbReference type="CDD" id="cd00082">
    <property type="entry name" value="HisKA"/>
    <property type="match status" value="1"/>
</dbReference>
<evidence type="ECO:0000256" key="9">
    <source>
        <dbReference type="ARBA" id="ARBA00023012"/>
    </source>
</evidence>
<evidence type="ECO:0000256" key="1">
    <source>
        <dbReference type="ARBA" id="ARBA00000085"/>
    </source>
</evidence>
<dbReference type="GO" id="GO:0005886">
    <property type="term" value="C:plasma membrane"/>
    <property type="evidence" value="ECO:0007669"/>
    <property type="project" value="TreeGrafter"/>
</dbReference>
<evidence type="ECO:0000256" key="4">
    <source>
        <dbReference type="ARBA" id="ARBA00022553"/>
    </source>
</evidence>
<dbReference type="Proteomes" id="UP000295510">
    <property type="component" value="Unassembled WGS sequence"/>
</dbReference>
<dbReference type="GO" id="GO:0000155">
    <property type="term" value="F:phosphorelay sensor kinase activity"/>
    <property type="evidence" value="ECO:0007669"/>
    <property type="project" value="InterPro"/>
</dbReference>
<keyword evidence="5" id="KW-0808">Transferase</keyword>
<dbReference type="InterPro" id="IPR050428">
    <property type="entry name" value="TCS_sensor_his_kinase"/>
</dbReference>
<dbReference type="EMBL" id="SNYL01000003">
    <property type="protein sequence ID" value="TDQ44410.1"/>
    <property type="molecule type" value="Genomic_DNA"/>
</dbReference>
<comment type="subcellular location">
    <subcellularLocation>
        <location evidence="2">Membrane</location>
        <topology evidence="2">Multi-pass membrane protein</topology>
    </subcellularLocation>
</comment>
<organism evidence="14 15">
    <name type="scientific">Tepidicella xavieri</name>
    <dbReference type="NCBI Taxonomy" id="360241"/>
    <lineage>
        <taxon>Bacteria</taxon>
        <taxon>Pseudomonadati</taxon>
        <taxon>Pseudomonadota</taxon>
        <taxon>Betaproteobacteria</taxon>
        <taxon>Burkholderiales</taxon>
        <taxon>Tepidicella</taxon>
    </lineage>
</organism>